<dbReference type="Gene3D" id="2.40.170.20">
    <property type="entry name" value="TonB-dependent receptor, beta-barrel domain"/>
    <property type="match status" value="1"/>
</dbReference>
<feature type="domain" description="TonB-dependent receptor plug" evidence="9">
    <location>
        <begin position="131"/>
        <end position="226"/>
    </location>
</feature>
<name>A0A6N6RJ14_9FLAO</name>
<evidence type="ECO:0000259" key="9">
    <source>
        <dbReference type="Pfam" id="PF07715"/>
    </source>
</evidence>
<dbReference type="SUPFAM" id="SSF56935">
    <property type="entry name" value="Porins"/>
    <property type="match status" value="1"/>
</dbReference>
<dbReference type="Gene3D" id="2.170.130.10">
    <property type="entry name" value="TonB-dependent receptor, plug domain"/>
    <property type="match status" value="1"/>
</dbReference>
<dbReference type="AlphaFoldDB" id="A0A6N6RJ14"/>
<evidence type="ECO:0000313" key="11">
    <source>
        <dbReference type="Proteomes" id="UP000468650"/>
    </source>
</evidence>
<keyword evidence="6" id="KW-0472">Membrane</keyword>
<dbReference type="EMBL" id="WBVO01000001">
    <property type="protein sequence ID" value="KAB2814292.1"/>
    <property type="molecule type" value="Genomic_DNA"/>
</dbReference>
<feature type="signal peptide" evidence="8">
    <location>
        <begin position="1"/>
        <end position="18"/>
    </location>
</feature>
<dbReference type="GO" id="GO:0009279">
    <property type="term" value="C:cell outer membrane"/>
    <property type="evidence" value="ECO:0007669"/>
    <property type="project" value="UniProtKB-SubCell"/>
</dbReference>
<evidence type="ECO:0000256" key="8">
    <source>
        <dbReference type="SAM" id="SignalP"/>
    </source>
</evidence>
<evidence type="ECO:0000256" key="5">
    <source>
        <dbReference type="ARBA" id="ARBA00022729"/>
    </source>
</evidence>
<dbReference type="Pfam" id="PF07715">
    <property type="entry name" value="Plug"/>
    <property type="match status" value="1"/>
</dbReference>
<keyword evidence="4" id="KW-0812">Transmembrane</keyword>
<protein>
    <submittedName>
        <fullName evidence="10">TonB-dependent receptor</fullName>
    </submittedName>
</protein>
<dbReference type="InterPro" id="IPR012910">
    <property type="entry name" value="Plug_dom"/>
</dbReference>
<evidence type="ECO:0000313" key="10">
    <source>
        <dbReference type="EMBL" id="KAB2814292.1"/>
    </source>
</evidence>
<evidence type="ECO:0000256" key="2">
    <source>
        <dbReference type="ARBA" id="ARBA00022448"/>
    </source>
</evidence>
<dbReference type="GO" id="GO:0044718">
    <property type="term" value="P:siderophore transmembrane transport"/>
    <property type="evidence" value="ECO:0007669"/>
    <property type="project" value="TreeGrafter"/>
</dbReference>
<dbReference type="OrthoDB" id="9795928at2"/>
<evidence type="ECO:0000256" key="3">
    <source>
        <dbReference type="ARBA" id="ARBA00022452"/>
    </source>
</evidence>
<dbReference type="InterPro" id="IPR037066">
    <property type="entry name" value="Plug_dom_sf"/>
</dbReference>
<sequence>MRILYLFAAFCIAVTTFAQEEQLYKVVIVDQDEEEVTSAYLELSDGRKVAFPQYDGRFVYSFKSSNSSEFIKVVQTSGIGIPEGPKVDYFTVYPDSINVLEVKRIYSVLPPVDVGSTLTSGNIKFRSSGAALDDDHIRERAGNSLSEAIDVLPGVHAVNTGVGIAKPMIRGFIGNRVQVVDNGIRQEGQQWGMDHGLEIDQFSVDEVEVISGPSAIAEGPGMLTGVVRINPKWESIKTGFSGTIQGLGKTNNRLYGGSGLLNYRSTNQRLIVSARASVQDFADYRVPDDQFIYNGFILPLPNGILKNTAGTELNFKADVRYMFNSDEYLTYTFSVFDQVVGLFPGATGIPRAFDIGEIGDQRNVATPNQETRHYKHIFDYQVSRGYYTHTLNIGIQENIRRERSQPHGHGLTYIDSSNTLALGLNLTSIEAKYSTEYAKDNYSLSGGLNYQNKANRISGWEFLIPAYDRNEFGAFFLMKWRTSDWNYSAGVRLDGANTNVQGHSQPYYAEPDSLVERVAPFTLLQVRPSVTLGLSKQLGNHGINGHVSYLNRLPAVNELASNGVHHGTFRHEVGNPDLDPESGYVGELNAFLNFEPLSIKMTGFGGYYSNFIYLNPSGRFSPLPDAGQLYQYEQSAMVQFGGEVSATYDIYLGSKAWNDYLLHLTLIGEYVSATSTETNLPLPFQPPLGVTFIPEFERTGERSSWSVGSELQFVAAQDRVARNELTTPGYGLIHIYAGYSDVLSNGNEWGVSVRIQNLTNQSYLRHLSRYRILNLPEQGINFILQVKYSF</sequence>
<keyword evidence="11" id="KW-1185">Reference proteome</keyword>
<evidence type="ECO:0000256" key="7">
    <source>
        <dbReference type="ARBA" id="ARBA00023237"/>
    </source>
</evidence>
<dbReference type="InterPro" id="IPR039426">
    <property type="entry name" value="TonB-dep_rcpt-like"/>
</dbReference>
<reference evidence="10 11" key="1">
    <citation type="submission" date="2019-09" db="EMBL/GenBank/DDBJ databases">
        <title>Genomes of family Cryomorphaceae.</title>
        <authorList>
            <person name="Bowman J.P."/>
        </authorList>
    </citation>
    <scope>NUCLEOTIDE SEQUENCE [LARGE SCALE GENOMIC DNA]</scope>
    <source>
        <strain evidence="10 11">LMG 25704</strain>
    </source>
</reference>
<feature type="chain" id="PRO_5026799402" evidence="8">
    <location>
        <begin position="19"/>
        <end position="790"/>
    </location>
</feature>
<keyword evidence="7" id="KW-0998">Cell outer membrane</keyword>
<dbReference type="PANTHER" id="PTHR30069:SF29">
    <property type="entry name" value="HEMOGLOBIN AND HEMOGLOBIN-HAPTOGLOBIN-BINDING PROTEIN 1-RELATED"/>
    <property type="match status" value="1"/>
</dbReference>
<comment type="caution">
    <text evidence="10">The sequence shown here is derived from an EMBL/GenBank/DDBJ whole genome shotgun (WGS) entry which is preliminary data.</text>
</comment>
<organism evidence="10 11">
    <name type="scientific">Phaeocystidibacter luteus</name>
    <dbReference type="NCBI Taxonomy" id="911197"/>
    <lineage>
        <taxon>Bacteria</taxon>
        <taxon>Pseudomonadati</taxon>
        <taxon>Bacteroidota</taxon>
        <taxon>Flavobacteriia</taxon>
        <taxon>Flavobacteriales</taxon>
        <taxon>Phaeocystidibacteraceae</taxon>
        <taxon>Phaeocystidibacter</taxon>
    </lineage>
</organism>
<dbReference type="RefSeq" id="WP_151665873.1">
    <property type="nucleotide sequence ID" value="NZ_WBVO01000001.1"/>
</dbReference>
<dbReference type="Proteomes" id="UP000468650">
    <property type="component" value="Unassembled WGS sequence"/>
</dbReference>
<dbReference type="PANTHER" id="PTHR30069">
    <property type="entry name" value="TONB-DEPENDENT OUTER MEMBRANE RECEPTOR"/>
    <property type="match status" value="1"/>
</dbReference>
<keyword evidence="3" id="KW-1134">Transmembrane beta strand</keyword>
<proteinExistence type="predicted"/>
<accession>A0A6N6RJ14</accession>
<gene>
    <name evidence="10" type="ORF">F8C67_00750</name>
</gene>
<keyword evidence="5 8" id="KW-0732">Signal</keyword>
<evidence type="ECO:0000256" key="1">
    <source>
        <dbReference type="ARBA" id="ARBA00004571"/>
    </source>
</evidence>
<dbReference type="GO" id="GO:0015344">
    <property type="term" value="F:siderophore uptake transmembrane transporter activity"/>
    <property type="evidence" value="ECO:0007669"/>
    <property type="project" value="TreeGrafter"/>
</dbReference>
<evidence type="ECO:0000256" key="6">
    <source>
        <dbReference type="ARBA" id="ARBA00023136"/>
    </source>
</evidence>
<keyword evidence="2" id="KW-0813">Transport</keyword>
<keyword evidence="10" id="KW-0675">Receptor</keyword>
<dbReference type="InterPro" id="IPR036942">
    <property type="entry name" value="Beta-barrel_TonB_sf"/>
</dbReference>
<evidence type="ECO:0000256" key="4">
    <source>
        <dbReference type="ARBA" id="ARBA00022692"/>
    </source>
</evidence>
<comment type="subcellular location">
    <subcellularLocation>
        <location evidence="1">Cell outer membrane</location>
        <topology evidence="1">Multi-pass membrane protein</topology>
    </subcellularLocation>
</comment>